<dbReference type="InterPro" id="IPR001792">
    <property type="entry name" value="Acylphosphatase-like_dom"/>
</dbReference>
<name>A0ABP3GIU5_9ALTE</name>
<feature type="active site" evidence="5">
    <location>
        <position position="20"/>
    </location>
</feature>
<protein>
    <recommendedName>
        <fullName evidence="3 5">Acylphosphatase</fullName>
        <ecNumber evidence="2 5">3.6.1.7</ecNumber>
    </recommendedName>
</protein>
<dbReference type="PANTHER" id="PTHR47268:SF4">
    <property type="entry name" value="ACYLPHOSPHATASE"/>
    <property type="match status" value="1"/>
</dbReference>
<dbReference type="Gene3D" id="3.30.70.100">
    <property type="match status" value="1"/>
</dbReference>
<gene>
    <name evidence="9" type="ORF">GCM10009092_08950</name>
</gene>
<keyword evidence="5 6" id="KW-0378">Hydrolase</keyword>
<evidence type="ECO:0000256" key="2">
    <source>
        <dbReference type="ARBA" id="ARBA00012150"/>
    </source>
</evidence>
<sequence>MAKLCIRIQVEGKVQGVFFRKNTQKRALELGLTGFARNLPDGSVEVLACGEHKAVMSLCDFVQGGPPGSEVTHTNQTEVACQSVTGFEVL</sequence>
<dbReference type="InterPro" id="IPR017968">
    <property type="entry name" value="Acylphosphatase_CS"/>
</dbReference>
<evidence type="ECO:0000256" key="6">
    <source>
        <dbReference type="RuleBase" id="RU000553"/>
    </source>
</evidence>
<dbReference type="Proteomes" id="UP001501757">
    <property type="component" value="Unassembled WGS sequence"/>
</dbReference>
<organism evidence="9 10">
    <name type="scientific">Bowmanella denitrificans</name>
    <dbReference type="NCBI Taxonomy" id="366582"/>
    <lineage>
        <taxon>Bacteria</taxon>
        <taxon>Pseudomonadati</taxon>
        <taxon>Pseudomonadota</taxon>
        <taxon>Gammaproteobacteria</taxon>
        <taxon>Alteromonadales</taxon>
        <taxon>Alteromonadaceae</taxon>
        <taxon>Bowmanella</taxon>
    </lineage>
</organism>
<evidence type="ECO:0000259" key="8">
    <source>
        <dbReference type="PROSITE" id="PS51160"/>
    </source>
</evidence>
<dbReference type="PROSITE" id="PS00150">
    <property type="entry name" value="ACYLPHOSPHATASE_1"/>
    <property type="match status" value="1"/>
</dbReference>
<comment type="caution">
    <text evidence="9">The sequence shown here is derived from an EMBL/GenBank/DDBJ whole genome shotgun (WGS) entry which is preliminary data.</text>
</comment>
<evidence type="ECO:0000256" key="1">
    <source>
        <dbReference type="ARBA" id="ARBA00005614"/>
    </source>
</evidence>
<dbReference type="Pfam" id="PF00708">
    <property type="entry name" value="Acylphosphatase"/>
    <property type="match status" value="1"/>
</dbReference>
<dbReference type="EC" id="3.6.1.7" evidence="2 5"/>
<evidence type="ECO:0000256" key="4">
    <source>
        <dbReference type="ARBA" id="ARBA00047645"/>
    </source>
</evidence>
<evidence type="ECO:0000313" key="9">
    <source>
        <dbReference type="EMBL" id="GAA0346697.1"/>
    </source>
</evidence>
<dbReference type="PANTHER" id="PTHR47268">
    <property type="entry name" value="ACYLPHOSPHATASE"/>
    <property type="match status" value="1"/>
</dbReference>
<feature type="domain" description="Acylphosphatase-like" evidence="8">
    <location>
        <begin position="5"/>
        <end position="90"/>
    </location>
</feature>
<dbReference type="PROSITE" id="PS00151">
    <property type="entry name" value="ACYLPHOSPHATASE_2"/>
    <property type="match status" value="1"/>
</dbReference>
<dbReference type="InterPro" id="IPR020456">
    <property type="entry name" value="Acylphosphatase"/>
</dbReference>
<reference evidence="10" key="1">
    <citation type="journal article" date="2019" name="Int. J. Syst. Evol. Microbiol.">
        <title>The Global Catalogue of Microorganisms (GCM) 10K type strain sequencing project: providing services to taxonomists for standard genome sequencing and annotation.</title>
        <authorList>
            <consortium name="The Broad Institute Genomics Platform"/>
            <consortium name="The Broad Institute Genome Sequencing Center for Infectious Disease"/>
            <person name="Wu L."/>
            <person name="Ma J."/>
        </authorList>
    </citation>
    <scope>NUCLEOTIDE SEQUENCE [LARGE SCALE GENOMIC DNA]</scope>
    <source>
        <strain evidence="10">JCM 13378</strain>
    </source>
</reference>
<comment type="catalytic activity">
    <reaction evidence="4 5 6">
        <text>an acyl phosphate + H2O = a carboxylate + phosphate + H(+)</text>
        <dbReference type="Rhea" id="RHEA:14965"/>
        <dbReference type="ChEBI" id="CHEBI:15377"/>
        <dbReference type="ChEBI" id="CHEBI:15378"/>
        <dbReference type="ChEBI" id="CHEBI:29067"/>
        <dbReference type="ChEBI" id="CHEBI:43474"/>
        <dbReference type="ChEBI" id="CHEBI:59918"/>
        <dbReference type="EC" id="3.6.1.7"/>
    </reaction>
</comment>
<accession>A0ABP3GIU5</accession>
<evidence type="ECO:0000256" key="7">
    <source>
        <dbReference type="RuleBase" id="RU004168"/>
    </source>
</evidence>
<proteinExistence type="inferred from homology"/>
<evidence type="ECO:0000256" key="3">
    <source>
        <dbReference type="ARBA" id="ARBA00015991"/>
    </source>
</evidence>
<dbReference type="InterPro" id="IPR036046">
    <property type="entry name" value="Acylphosphatase-like_dom_sf"/>
</dbReference>
<keyword evidence="10" id="KW-1185">Reference proteome</keyword>
<comment type="similarity">
    <text evidence="1 7">Belongs to the acylphosphatase family.</text>
</comment>
<dbReference type="PROSITE" id="PS51160">
    <property type="entry name" value="ACYLPHOSPHATASE_3"/>
    <property type="match status" value="1"/>
</dbReference>
<evidence type="ECO:0000313" key="10">
    <source>
        <dbReference type="Proteomes" id="UP001501757"/>
    </source>
</evidence>
<dbReference type="EMBL" id="BAAAEI010000006">
    <property type="protein sequence ID" value="GAA0346697.1"/>
    <property type="molecule type" value="Genomic_DNA"/>
</dbReference>
<evidence type="ECO:0000256" key="5">
    <source>
        <dbReference type="PROSITE-ProRule" id="PRU00520"/>
    </source>
</evidence>
<feature type="active site" evidence="5">
    <location>
        <position position="38"/>
    </location>
</feature>
<dbReference type="SUPFAM" id="SSF54975">
    <property type="entry name" value="Acylphosphatase/BLUF domain-like"/>
    <property type="match status" value="1"/>
</dbReference>